<dbReference type="SUPFAM" id="SSF52374">
    <property type="entry name" value="Nucleotidylyl transferase"/>
    <property type="match status" value="1"/>
</dbReference>
<accession>A0A1H8FG69</accession>
<keyword evidence="3" id="KW-0547">Nucleotide-binding</keyword>
<dbReference type="NCBIfam" id="NF010191">
    <property type="entry name" value="PRK13670.1"/>
    <property type="match status" value="1"/>
</dbReference>
<dbReference type="Gene3D" id="3.40.50.620">
    <property type="entry name" value="HUPs"/>
    <property type="match status" value="1"/>
</dbReference>
<dbReference type="InterPro" id="IPR008513">
    <property type="entry name" value="tRNA(Met)_cyd_acetate_ligase"/>
</dbReference>
<evidence type="ECO:0000313" key="5">
    <source>
        <dbReference type="Proteomes" id="UP000198553"/>
    </source>
</evidence>
<keyword evidence="4" id="KW-0808">Transferase</keyword>
<dbReference type="Proteomes" id="UP000198553">
    <property type="component" value="Unassembled WGS sequence"/>
</dbReference>
<evidence type="ECO:0000313" key="4">
    <source>
        <dbReference type="EMBL" id="SEN30078.1"/>
    </source>
</evidence>
<dbReference type="OrthoDB" id="9769796at2"/>
<dbReference type="HAMAP" id="MF_01539">
    <property type="entry name" value="TmcAL"/>
    <property type="match status" value="1"/>
</dbReference>
<dbReference type="GO" id="GO:0016879">
    <property type="term" value="F:ligase activity, forming carbon-nitrogen bonds"/>
    <property type="evidence" value="ECO:0007669"/>
    <property type="project" value="UniProtKB-UniRule"/>
</dbReference>
<evidence type="ECO:0000256" key="3">
    <source>
        <dbReference type="HAMAP-Rule" id="MF_01539"/>
    </source>
</evidence>
<comment type="similarity">
    <text evidence="3">Belongs to the TmcAL family.</text>
</comment>
<keyword evidence="1 3" id="KW-0436">Ligase</keyword>
<evidence type="ECO:0000256" key="1">
    <source>
        <dbReference type="ARBA" id="ARBA00022598"/>
    </source>
</evidence>
<evidence type="ECO:0000256" key="2">
    <source>
        <dbReference type="ARBA" id="ARBA00022694"/>
    </source>
</evidence>
<comment type="subcellular location">
    <subcellularLocation>
        <location evidence="3">Cytoplasm</location>
    </subcellularLocation>
</comment>
<dbReference type="GO" id="GO:0000049">
    <property type="term" value="F:tRNA binding"/>
    <property type="evidence" value="ECO:0007669"/>
    <property type="project" value="UniProtKB-KW"/>
</dbReference>
<reference evidence="5" key="1">
    <citation type="submission" date="2016-10" db="EMBL/GenBank/DDBJ databases">
        <authorList>
            <person name="Varghese N."/>
            <person name="Submissions S."/>
        </authorList>
    </citation>
    <scope>NUCLEOTIDE SEQUENCE [LARGE SCALE GENOMIC DNA]</scope>
    <source>
        <strain evidence="5">B48,IBRC-M 10115,DSM 25386,CECT 8001</strain>
    </source>
</reference>
<dbReference type="EMBL" id="FOBW01000011">
    <property type="protein sequence ID" value="SEN30078.1"/>
    <property type="molecule type" value="Genomic_DNA"/>
</dbReference>
<comment type="caution">
    <text evidence="3">Lacks conserved residue(s) required for the propagation of feature annotation.</text>
</comment>
<dbReference type="PANTHER" id="PTHR37825">
    <property type="entry name" value="TRNA(MET) CYTIDINE ACETATE LIGASE"/>
    <property type="match status" value="1"/>
</dbReference>
<keyword evidence="3" id="KW-0820">tRNA-binding</keyword>
<dbReference type="RefSeq" id="WP_090747548.1">
    <property type="nucleotide sequence ID" value="NZ_FOBW01000011.1"/>
</dbReference>
<name>A0A1H8FG69_9BACI</name>
<dbReference type="EC" id="6.3.4.-" evidence="3"/>
<proteinExistence type="inferred from homology"/>
<dbReference type="PANTHER" id="PTHR37825:SF1">
    <property type="entry name" value="TRNA(MET) CYTIDINE ACETATE LIGASE"/>
    <property type="match status" value="1"/>
</dbReference>
<comment type="function">
    <text evidence="3">Catalyzes the formation of N(4)-acetylcytidine (ac(4)C) at the wobble position of elongator tRNA(Met), using acetate and ATP as substrates. First activates an acetate ion to form acetyladenylate (Ac-AMP) and then transfers the acetyl group to tRNA to form ac(4)C34.</text>
</comment>
<feature type="binding site" evidence="3">
    <location>
        <position position="101"/>
    </location>
    <ligand>
        <name>ATP</name>
        <dbReference type="ChEBI" id="CHEBI:30616"/>
    </ligand>
</feature>
<feature type="binding site" evidence="3">
    <location>
        <position position="187"/>
    </location>
    <ligand>
        <name>ATP</name>
        <dbReference type="ChEBI" id="CHEBI:30616"/>
    </ligand>
</feature>
<dbReference type="STRING" id="930146.SAMN05192533_11138"/>
<sequence>MKAVGVIVEYNPFHNGHKFHLTQAKEHANADIVIAVMSGNFLQRGEPALVSKWARTEMALKGGADLVFEIPYQFATQNADLFASGAVSLLGAAKCQFICFGSEDGDIESFLETHQFLKDHDFEFQQKVKEYIGHGVSYPKALSLSFNDLSPNKKVLDLTKPNNILGIQYVTAIHDQKLPIKPITITRKNANYHDQHFASESIASATSIRKSLFTQNGELSGLQSYLPPTTYDLLLKYKKEYGQFHSWEDYWALLKYKLLQSSPQELRDIHEVEEGLENRLLQAALLAETFQEFMEQIKTKRYTWTRLQRVCLHILMNVKKVEMPKNKTANYLRLLGMSGSGREYLNKEKKNFGLPLVSKSSASKTELDLDIRSSRLYALGATGENQSRLLKLEFTQPPIQVK</sequence>
<gene>
    <name evidence="3" type="primary">tmcAL</name>
    <name evidence="4" type="ORF">SAMN05192533_11138</name>
</gene>
<dbReference type="AlphaFoldDB" id="A0A1H8FG69"/>
<dbReference type="GO" id="GO:0006400">
    <property type="term" value="P:tRNA modification"/>
    <property type="evidence" value="ECO:0007669"/>
    <property type="project" value="UniProtKB-UniRule"/>
</dbReference>
<dbReference type="InterPro" id="IPR014729">
    <property type="entry name" value="Rossmann-like_a/b/a_fold"/>
</dbReference>
<comment type="catalytic activity">
    <reaction evidence="3">
        <text>cytidine(34) in elongator tRNA(Met) + acetate + ATP = N(4)-acetylcytidine(34) in elongator tRNA(Met) + AMP + diphosphate</text>
        <dbReference type="Rhea" id="RHEA:58144"/>
        <dbReference type="Rhea" id="RHEA-COMP:10693"/>
        <dbReference type="Rhea" id="RHEA-COMP:10694"/>
        <dbReference type="ChEBI" id="CHEBI:30089"/>
        <dbReference type="ChEBI" id="CHEBI:30616"/>
        <dbReference type="ChEBI" id="CHEBI:33019"/>
        <dbReference type="ChEBI" id="CHEBI:74900"/>
        <dbReference type="ChEBI" id="CHEBI:82748"/>
        <dbReference type="ChEBI" id="CHEBI:456215"/>
    </reaction>
</comment>
<keyword evidence="2 3" id="KW-0819">tRNA processing</keyword>
<keyword evidence="3" id="KW-0963">Cytoplasm</keyword>
<protein>
    <recommendedName>
        <fullName evidence="3">tRNA(Met) cytidine acetate ligase</fullName>
        <ecNumber evidence="3">6.3.4.-</ecNumber>
    </recommendedName>
</protein>
<dbReference type="GO" id="GO:0016740">
    <property type="term" value="F:transferase activity"/>
    <property type="evidence" value="ECO:0007669"/>
    <property type="project" value="UniProtKB-KW"/>
</dbReference>
<feature type="binding site" evidence="3">
    <location>
        <position position="162"/>
    </location>
    <ligand>
        <name>ATP</name>
        <dbReference type="ChEBI" id="CHEBI:30616"/>
    </ligand>
</feature>
<keyword evidence="3" id="KW-0694">RNA-binding</keyword>
<dbReference type="Pfam" id="PF05636">
    <property type="entry name" value="HIGH_NTase1"/>
    <property type="match status" value="1"/>
</dbReference>
<organism evidence="4 5">
    <name type="scientific">Mesobacillus persicus</name>
    <dbReference type="NCBI Taxonomy" id="930146"/>
    <lineage>
        <taxon>Bacteria</taxon>
        <taxon>Bacillati</taxon>
        <taxon>Bacillota</taxon>
        <taxon>Bacilli</taxon>
        <taxon>Bacillales</taxon>
        <taxon>Bacillaceae</taxon>
        <taxon>Mesobacillus</taxon>
    </lineage>
</organism>
<feature type="binding site" evidence="3">
    <location>
        <begin position="7"/>
        <end position="20"/>
    </location>
    <ligand>
        <name>ATP</name>
        <dbReference type="ChEBI" id="CHEBI:30616"/>
    </ligand>
</feature>
<keyword evidence="5" id="KW-1185">Reference proteome</keyword>
<dbReference type="GO" id="GO:0005524">
    <property type="term" value="F:ATP binding"/>
    <property type="evidence" value="ECO:0007669"/>
    <property type="project" value="UniProtKB-KW"/>
</dbReference>
<dbReference type="GO" id="GO:0005737">
    <property type="term" value="C:cytoplasm"/>
    <property type="evidence" value="ECO:0007669"/>
    <property type="project" value="UniProtKB-SubCell"/>
</dbReference>
<keyword evidence="3" id="KW-0067">ATP-binding</keyword>